<reference evidence="6" key="2">
    <citation type="submission" date="2025-09" db="UniProtKB">
        <authorList>
            <consortium name="Ensembl"/>
        </authorList>
    </citation>
    <scope>IDENTIFICATION</scope>
</reference>
<keyword evidence="2" id="KW-1208">Phospholipid metabolism</keyword>
<dbReference type="Gene3D" id="3.30.200.20">
    <property type="entry name" value="Phosphorylase Kinase, domain 1"/>
    <property type="match status" value="1"/>
</dbReference>
<protein>
    <recommendedName>
        <fullName evidence="5">ethanolamine kinase</fullName>
        <ecNumber evidence="5">2.7.1.82</ecNumber>
    </recommendedName>
</protein>
<dbReference type="Pfam" id="PF01633">
    <property type="entry name" value="Choline_kinase"/>
    <property type="match status" value="1"/>
</dbReference>
<dbReference type="PANTHER" id="PTHR22603:SF68">
    <property type="entry name" value="ETHANOLAMINE KINASE 1"/>
    <property type="match status" value="1"/>
</dbReference>
<reference evidence="6" key="1">
    <citation type="submission" date="2025-08" db="UniProtKB">
        <authorList>
            <consortium name="Ensembl"/>
        </authorList>
    </citation>
    <scope>IDENTIFICATION</scope>
</reference>
<keyword evidence="7" id="KW-1185">Reference proteome</keyword>
<keyword evidence="1" id="KW-0594">Phospholipid biosynthesis</keyword>
<dbReference type="CDD" id="cd05157">
    <property type="entry name" value="ETNK_euk"/>
    <property type="match status" value="1"/>
</dbReference>
<name>A0A3Q2TNK7_FUNHE</name>
<comment type="similarity">
    <text evidence="4">Belongs to the choline/ethanolamine kinase family.</text>
</comment>
<evidence type="ECO:0000256" key="5">
    <source>
        <dbReference type="ARBA" id="ARBA00038874"/>
    </source>
</evidence>
<dbReference type="InterPro" id="IPR011009">
    <property type="entry name" value="Kinase-like_dom_sf"/>
</dbReference>
<dbReference type="Gene3D" id="3.90.1200.10">
    <property type="match status" value="1"/>
</dbReference>
<dbReference type="GeneTree" id="ENSGT00950000182939"/>
<dbReference type="EC" id="2.7.1.82" evidence="5"/>
<dbReference type="Ensembl" id="ENSFHET00000027072.1">
    <property type="protein sequence ID" value="ENSFHEP00000018165.1"/>
    <property type="gene ID" value="ENSFHEG00000020001.1"/>
</dbReference>
<accession>A0A3Q2TNK7</accession>
<keyword evidence="1" id="KW-0444">Lipid biosynthesis</keyword>
<comment type="pathway">
    <text evidence="3">Phospholipid metabolism; phosphatidylethanolamine biosynthesis; phosphatidylethanolamine from ethanolamine: step 1/3.</text>
</comment>
<dbReference type="GO" id="GO:0004305">
    <property type="term" value="F:ethanolamine kinase activity"/>
    <property type="evidence" value="ECO:0007669"/>
    <property type="project" value="UniProtKB-EC"/>
</dbReference>
<dbReference type="GO" id="GO:0005737">
    <property type="term" value="C:cytoplasm"/>
    <property type="evidence" value="ECO:0007669"/>
    <property type="project" value="TreeGrafter"/>
</dbReference>
<evidence type="ECO:0000313" key="6">
    <source>
        <dbReference type="Ensembl" id="ENSFHEP00000018165.1"/>
    </source>
</evidence>
<organism evidence="6 7">
    <name type="scientific">Fundulus heteroclitus</name>
    <name type="common">Killifish</name>
    <name type="synonym">Mummichog</name>
    <dbReference type="NCBI Taxonomy" id="8078"/>
    <lineage>
        <taxon>Eukaryota</taxon>
        <taxon>Metazoa</taxon>
        <taxon>Chordata</taxon>
        <taxon>Craniata</taxon>
        <taxon>Vertebrata</taxon>
        <taxon>Euteleostomi</taxon>
        <taxon>Actinopterygii</taxon>
        <taxon>Neopterygii</taxon>
        <taxon>Teleostei</taxon>
        <taxon>Neoteleostei</taxon>
        <taxon>Acanthomorphata</taxon>
        <taxon>Ovalentaria</taxon>
        <taxon>Atherinomorphae</taxon>
        <taxon>Cyprinodontiformes</taxon>
        <taxon>Fundulidae</taxon>
        <taxon>Fundulus</taxon>
    </lineage>
</organism>
<evidence type="ECO:0000313" key="7">
    <source>
        <dbReference type="Proteomes" id="UP000265000"/>
    </source>
</evidence>
<dbReference type="GO" id="GO:0006646">
    <property type="term" value="P:phosphatidylethanolamine biosynthetic process"/>
    <property type="evidence" value="ECO:0007669"/>
    <property type="project" value="TreeGrafter"/>
</dbReference>
<sequence>MDKELGGSGDQLLHVDITVDEREPRRGILNLLSQLRPEWKARHIQMKTFTEGITNQLIGCYVGSLQDSGCVLVRLYGRMTELYVNRHREVEMFQVFHAHGCGPAIYCTFQNGICYEFVQGTVMEDKLLQQPSIYRLIAAEMGKIHSIQPKRGRPMEPLLWTKMSHFLTLVKSADCTSSSSGALREMPSYETLMLEMESLKIHLSQTDSPVVLCHNDLLTKNIIYNSQEGTVKFIDYEYADYNYQAFDIGNHFNEFAGVTDVDYSLYPSWELQRDWLTVYLESYKHSTGREVTVSDAEVMQLYIQVCKFSLASNFFWGLWAILQSRFSSIDFDFQRILDFNQCNYFPRKYFRLKLVT</sequence>
<proteinExistence type="inferred from homology"/>
<evidence type="ECO:0000256" key="1">
    <source>
        <dbReference type="ARBA" id="ARBA00023209"/>
    </source>
</evidence>
<dbReference type="PANTHER" id="PTHR22603">
    <property type="entry name" value="CHOLINE/ETHANOALAMINE KINASE"/>
    <property type="match status" value="1"/>
</dbReference>
<evidence type="ECO:0000256" key="2">
    <source>
        <dbReference type="ARBA" id="ARBA00023264"/>
    </source>
</evidence>
<evidence type="ECO:0000256" key="3">
    <source>
        <dbReference type="ARBA" id="ARBA00037883"/>
    </source>
</evidence>
<dbReference type="SUPFAM" id="SSF56112">
    <property type="entry name" value="Protein kinase-like (PK-like)"/>
    <property type="match status" value="1"/>
</dbReference>
<dbReference type="AlphaFoldDB" id="A0A3Q2TNK7"/>
<evidence type="ECO:0000256" key="4">
    <source>
        <dbReference type="ARBA" id="ARBA00038211"/>
    </source>
</evidence>
<keyword evidence="1" id="KW-0443">Lipid metabolism</keyword>
<dbReference type="Proteomes" id="UP000265000">
    <property type="component" value="Unplaced"/>
</dbReference>
<dbReference type="STRING" id="8078.ENSFHEP00000018165"/>